<evidence type="ECO:0000313" key="2">
    <source>
        <dbReference type="EMBL" id="XCB27141.1"/>
    </source>
</evidence>
<proteinExistence type="predicted"/>
<accession>A0AAU7ZE86</accession>
<reference evidence="2" key="2">
    <citation type="journal article" date="2024" name="Environ. Microbiol.">
        <title>Genome analysis and description of Tunturibacter gen. nov. expands the diversity of Terriglobia in tundra soils.</title>
        <authorList>
            <person name="Messyasz A."/>
            <person name="Mannisto M.K."/>
            <person name="Kerkhof L.J."/>
            <person name="Haggblom M.M."/>
        </authorList>
    </citation>
    <scope>NUCLEOTIDE SEQUENCE</scope>
    <source>
        <strain evidence="2">M8UP23</strain>
    </source>
</reference>
<protein>
    <submittedName>
        <fullName evidence="2">Uncharacterized protein</fullName>
    </submittedName>
</protein>
<dbReference type="EMBL" id="CP132932">
    <property type="protein sequence ID" value="XCB27141.1"/>
    <property type="molecule type" value="Genomic_DNA"/>
</dbReference>
<organism evidence="2">
    <name type="scientific">Tunturiibacter empetritectus</name>
    <dbReference type="NCBI Taxonomy" id="3069691"/>
    <lineage>
        <taxon>Bacteria</taxon>
        <taxon>Pseudomonadati</taxon>
        <taxon>Acidobacteriota</taxon>
        <taxon>Terriglobia</taxon>
        <taxon>Terriglobales</taxon>
        <taxon>Acidobacteriaceae</taxon>
        <taxon>Tunturiibacter</taxon>
    </lineage>
</organism>
<feature type="region of interest" description="Disordered" evidence="1">
    <location>
        <begin position="16"/>
        <end position="42"/>
    </location>
</feature>
<evidence type="ECO:0000256" key="1">
    <source>
        <dbReference type="SAM" id="MobiDB-lite"/>
    </source>
</evidence>
<dbReference type="AlphaFoldDB" id="A0AAU7ZE86"/>
<dbReference type="RefSeq" id="WP_353069373.1">
    <property type="nucleotide sequence ID" value="NZ_CP132932.1"/>
</dbReference>
<reference evidence="2" key="1">
    <citation type="submission" date="2023-08" db="EMBL/GenBank/DDBJ databases">
        <authorList>
            <person name="Messyasz A."/>
            <person name="Mannisto M.K."/>
            <person name="Kerkhof L.J."/>
            <person name="Haggblom M."/>
        </authorList>
    </citation>
    <scope>NUCLEOTIDE SEQUENCE</scope>
    <source>
        <strain evidence="2">M8UP23</strain>
    </source>
</reference>
<name>A0AAU7ZE86_9BACT</name>
<sequence length="42" mass="4626">MNLEVLPLVEIYLSPDQREDQPKGYTSHEVTALRAGGPSGRT</sequence>
<gene>
    <name evidence="2" type="ORF">RBB75_02180</name>
</gene>
<dbReference type="KEGG" id="temp:RBB75_02180"/>